<protein>
    <submittedName>
        <fullName evidence="1">Uncharacterized protein</fullName>
    </submittedName>
</protein>
<accession>A0A101M1U3</accession>
<reference evidence="1" key="1">
    <citation type="journal article" date="2015" name="Genome Biol. Evol.">
        <title>Organellar Genomes of White Spruce (Picea glauca): Assembly and Annotation.</title>
        <authorList>
            <person name="Jackman S.D."/>
            <person name="Warren R.L."/>
            <person name="Gibb E.A."/>
            <person name="Vandervalk B.P."/>
            <person name="Mohamadi H."/>
            <person name="Chu J."/>
            <person name="Raymond A."/>
            <person name="Pleasance S."/>
            <person name="Coope R."/>
            <person name="Wildung M.R."/>
            <person name="Ritland C.E."/>
            <person name="Bousquet J."/>
            <person name="Jones S.J."/>
            <person name="Bohlmann J."/>
            <person name="Birol I."/>
        </authorList>
    </citation>
    <scope>NUCLEOTIDE SEQUENCE [LARGE SCALE GENOMIC DNA]</scope>
    <source>
        <tissue evidence="1">Flushing bud</tissue>
    </source>
</reference>
<name>A0A101M1U3_PICGL</name>
<keyword evidence="1" id="KW-0496">Mitochondrion</keyword>
<dbReference type="AlphaFoldDB" id="A0A101M1U3"/>
<gene>
    <name evidence="1" type="ORF">ABT39_MTgene2725</name>
</gene>
<organism evidence="1">
    <name type="scientific">Picea glauca</name>
    <name type="common">White spruce</name>
    <name type="synonym">Pinus glauca</name>
    <dbReference type="NCBI Taxonomy" id="3330"/>
    <lineage>
        <taxon>Eukaryota</taxon>
        <taxon>Viridiplantae</taxon>
        <taxon>Streptophyta</taxon>
        <taxon>Embryophyta</taxon>
        <taxon>Tracheophyta</taxon>
        <taxon>Spermatophyta</taxon>
        <taxon>Pinopsida</taxon>
        <taxon>Pinidae</taxon>
        <taxon>Conifers I</taxon>
        <taxon>Pinales</taxon>
        <taxon>Pinaceae</taxon>
        <taxon>Picea</taxon>
    </lineage>
</organism>
<proteinExistence type="predicted"/>
<geneLocation type="mitochondrion" evidence="1"/>
<dbReference type="EMBL" id="LKAM01000002">
    <property type="protein sequence ID" value="KUM49501.1"/>
    <property type="molecule type" value="Genomic_DNA"/>
</dbReference>
<sequence>MGMAIGRAWRATAQTADAGQGSHYTGHDFSHFNGICSTLAFSVAFDCYAASLATFASASPTMDNSRSGFVFASAFSGVVVITI</sequence>
<comment type="caution">
    <text evidence="1">The sequence shown here is derived from an EMBL/GenBank/DDBJ whole genome shotgun (WGS) entry which is preliminary data.</text>
</comment>
<evidence type="ECO:0000313" key="1">
    <source>
        <dbReference type="EMBL" id="KUM49501.1"/>
    </source>
</evidence>